<dbReference type="SUPFAM" id="SSF54373">
    <property type="entry name" value="FAD-linked reductases, C-terminal domain"/>
    <property type="match status" value="1"/>
</dbReference>
<protein>
    <submittedName>
        <fullName evidence="4">Monoamine oxidase</fullName>
        <ecNumber evidence="4">1.4.3.4</ecNumber>
    </submittedName>
</protein>
<dbReference type="InterPro" id="IPR050281">
    <property type="entry name" value="Flavin_monoamine_oxidase"/>
</dbReference>
<organism evidence="4 5">
    <name type="scientific">Guptibacillus hwajinpoensis</name>
    <dbReference type="NCBI Taxonomy" id="208199"/>
    <lineage>
        <taxon>Bacteria</taxon>
        <taxon>Bacillati</taxon>
        <taxon>Bacillota</taxon>
        <taxon>Bacilli</taxon>
        <taxon>Bacillales</taxon>
        <taxon>Guptibacillaceae</taxon>
        <taxon>Guptibacillus</taxon>
    </lineage>
</organism>
<dbReference type="RefSeq" id="WP_307071495.1">
    <property type="nucleotide sequence ID" value="NZ_JAQRMZ010000003.1"/>
</dbReference>
<dbReference type="Gene3D" id="3.50.50.60">
    <property type="entry name" value="FAD/NAD(P)-binding domain"/>
    <property type="match status" value="1"/>
</dbReference>
<dbReference type="Gene3D" id="1.10.405.10">
    <property type="entry name" value="Guanine Nucleotide Dissociation Inhibitor, domain 1"/>
    <property type="match status" value="1"/>
</dbReference>
<comment type="caution">
    <text evidence="4">The sequence shown here is derived from an EMBL/GenBank/DDBJ whole genome shotgun (WGS) entry which is preliminary data.</text>
</comment>
<dbReference type="InterPro" id="IPR036188">
    <property type="entry name" value="FAD/NAD-bd_sf"/>
</dbReference>
<dbReference type="EMBL" id="JAUSWM010000003">
    <property type="protein sequence ID" value="MDQ0483220.1"/>
    <property type="molecule type" value="Genomic_DNA"/>
</dbReference>
<name>A0ABU0K3H5_9BACL</name>
<reference evidence="4" key="1">
    <citation type="submission" date="2023-07" db="EMBL/GenBank/DDBJ databases">
        <title>Genomic Encyclopedia of Type Strains, Phase IV (KMG-IV): sequencing the most valuable type-strain genomes for metagenomic binning, comparative biology and taxonomic classification.</title>
        <authorList>
            <person name="Goeker M."/>
        </authorList>
    </citation>
    <scope>NUCLEOTIDE SEQUENCE [LARGE SCALE GENOMIC DNA]</scope>
    <source>
        <strain evidence="4">JSM 076093</strain>
    </source>
</reference>
<dbReference type="PANTHER" id="PTHR10742">
    <property type="entry name" value="FLAVIN MONOAMINE OXIDASE"/>
    <property type="match status" value="1"/>
</dbReference>
<evidence type="ECO:0000256" key="2">
    <source>
        <dbReference type="ARBA" id="ARBA00023002"/>
    </source>
</evidence>
<feature type="domain" description="Amine oxidase" evidence="3">
    <location>
        <begin position="38"/>
        <end position="486"/>
    </location>
</feature>
<gene>
    <name evidence="4" type="ORF">QO000_002192</name>
</gene>
<evidence type="ECO:0000313" key="5">
    <source>
        <dbReference type="Proteomes" id="UP001226720"/>
    </source>
</evidence>
<dbReference type="InterPro" id="IPR002937">
    <property type="entry name" value="Amino_oxidase"/>
</dbReference>
<keyword evidence="2 4" id="KW-0560">Oxidoreductase</keyword>
<dbReference type="Gene3D" id="3.90.660.10">
    <property type="match status" value="1"/>
</dbReference>
<sequence length="493" mass="56148">MMRDTPKPKYPGDMLNIIKKGLPKPKKPANVIVIGAGMAGLVSASLLKQAGHQITMLEGNDRVGGRVFTLREPFTEDNYLDVGAMRIPTTHKLTYEYINKFNLAVNRFINSSPKDIIYANGVRTTRAKYEENPDILRFPVEPHEKGKTATELFLTAVNPFLRLYEGANEEQKNSLRKKFDQYSMENFLRFNPIGPTLSPNAVRMVKVLLGIEGFSELSFIDILTDIVNTVFNEDMEFNEITGGNDLLPKSFLAELQDDILLNEKVHRIIQRPQGVEIQTKNMKTGKIQTFTSDYVIITVPFSVFQFIEVYPYRSFSFEKWKAIRELHYVASIKIGMEFKERFWEREGLSGANMISDFPNRYTYTPSRTAGEARPGVLLASYSWEDNAMLWNSLSDDQKITQSLEDLAKIHGPKVYDEFLTGVSFSWSQNQFSGGCFTLFKPNQITEYEEVAKQPEGRIHFAGEHTSSFHGWIEGAIESAVRAAFEVNERTSRS</sequence>
<evidence type="ECO:0000259" key="3">
    <source>
        <dbReference type="Pfam" id="PF01593"/>
    </source>
</evidence>
<dbReference type="PRINTS" id="PR00757">
    <property type="entry name" value="AMINEOXDASEF"/>
</dbReference>
<keyword evidence="5" id="KW-1185">Reference proteome</keyword>
<evidence type="ECO:0000256" key="1">
    <source>
        <dbReference type="ARBA" id="ARBA00001974"/>
    </source>
</evidence>
<dbReference type="InterPro" id="IPR001613">
    <property type="entry name" value="Flavin_amine_oxidase"/>
</dbReference>
<dbReference type="SUPFAM" id="SSF51905">
    <property type="entry name" value="FAD/NAD(P)-binding domain"/>
    <property type="match status" value="1"/>
</dbReference>
<dbReference type="Pfam" id="PF01593">
    <property type="entry name" value="Amino_oxidase"/>
    <property type="match status" value="1"/>
</dbReference>
<dbReference type="EC" id="1.4.3.4" evidence="4"/>
<evidence type="ECO:0000313" key="4">
    <source>
        <dbReference type="EMBL" id="MDQ0483220.1"/>
    </source>
</evidence>
<dbReference type="GO" id="GO:0097621">
    <property type="term" value="F:monoamine oxidase activity"/>
    <property type="evidence" value="ECO:0007669"/>
    <property type="project" value="UniProtKB-EC"/>
</dbReference>
<accession>A0ABU0K3H5</accession>
<proteinExistence type="predicted"/>
<dbReference type="GeneID" id="301326915"/>
<comment type="cofactor">
    <cofactor evidence="1">
        <name>FAD</name>
        <dbReference type="ChEBI" id="CHEBI:57692"/>
    </cofactor>
</comment>
<dbReference type="Proteomes" id="UP001226720">
    <property type="component" value="Unassembled WGS sequence"/>
</dbReference>
<dbReference type="PANTHER" id="PTHR10742:SF342">
    <property type="entry name" value="AMINE OXIDASE"/>
    <property type="match status" value="1"/>
</dbReference>